<proteinExistence type="predicted"/>
<keyword evidence="1" id="KW-0732">Signal</keyword>
<sequence>MMLWWCWLWIAMVRGAQPDVIMEAASVLLEEYDCSGSCWVGVSTTVLMNSSLYIPADVFVRLTSWPLDRRASVVSGGTQLLVVDGALSVEHIDLVGSSPLAVFGDGGCVAANAGSTLNMTNVSVWNCTTNGNGAIWVDGTAHLRDVTAFSCISLNGGILAGAGSVVVEDSLLETSISYFDGGSIYVQGTTTLSGTTTLRSSVSYYGNGGAVAVDDGRLIVRDEALITETLSLGDGGAVFVGKNASVALEGEAVILDAGAYGSGGCIYADEGAIVSARDGARLEDCISLSTGGAVDGAKSSFVVFSNGTVNGSFALAGGCIASLGVVLLTGNATLFGCDATLYGGGIYAAPGATMVELRDTARIVEATSGTYAGGVYLGSGRLVMHDDSEIVDCSADDSDGVGGAAYGGNSTSVELRDRARVARSTAGLNSGCISAGTVVLRDSACVDSCATLVGSGGCVWTRENLTMRDDALISNCISPLFGGCVSTYGGDVLLWGNATLADCEAPVGAAISSSSDGAIDLRDQARVIRASSTFGAVYVGINGTLTMTDFAVIESCTASTAGAGIYAFVGAWIRLREQAIYLEGDAGLVTRGSRISHCSATYGGGTFADCDASVAGGSLFTGDNASVFVSDSEMLRSHAGLRGGCVRAGSAYFEAVNSTFHTCSSSQGGGIHGEGLALYNPTLSLTDVRVTDCWAENDAGGVYSDGTTMLLRGRTVIANCSAAFSGGGVYGISGALIELSGETRVADSSAGETGGGVFAQSSSRVVLRGRASIATCRAGRGGAAHVQGGSTLTLLDWASLVACVAESDGGAVLATTSSTVRLLDATSLLKSSAGGRGGGVHAQESNVVVRGGVRVAWNSAVGDGGGVSLRGASSALYASSACHFYQLALDLTAEESTKISVLVSTGELRENEPDVRGRSMLFALTNEDVGSETVYHACLEVGAAYVLEGYSDTALGWGGATAALNDPDDDDANVFLSLAEGEHEARRAFTVPIENTLSWSPIWEHNSAYRGGAVALSESTVAQVDDVTYESNFATSASAKDGGGGAIYVAELATLGVTNATFEMDTAADGGAVDAATLSAVEISGSVARGCEASGSGGFARLRGVSRATIDDCVFRGNAAGDEGGALAVADVRGDVTATLSNVSFFQNDVGGSGGGLALRSSNADLRGVAFVANRAKNGGALAMLDTAESSVSFVSGDGCANATIEIDFRFTTAKCLPFDFFGDGINSTCDVITAGCAAYQALAGFGFPNTSTTVASLVDLVVSLGIESFLEDEIEAAVYNDAELVRVLRELAAAADACAGCACYIQQERYVSLRNVSSGSEVARVTPRAGALVQYDYCLTRGAYALRAHDALAESWWNGTYRLILHSRDGANMRAYEGAAVRGHESARLLVVVGASDVAAPSSVVENNTANQGGGGAIFIDDGVNDTSFKGTVIGLDKNSALYGPKMASPARRLRAVDGKTVVRARSGYAIGNNSTLAVELVDAFDQRATAVNEEATAIAEVHNPPNATISNNVKLFAAGVATFEDATVTLAPGSRVTVDVSSPLATLYDIEERFSVYLDECRSGTVQEPVSTTTSWCAPCDVGEYWWKGSCHACNQGMDCSELGLALKFVPVNKRRFRTTATSEKTYKCPSKGSGCPGGNVTGDASCAKGYTGIVCGACDSLTMPNFIREILKDFKRVSRAQR</sequence>
<dbReference type="PANTHER" id="PTHR11319">
    <property type="entry name" value="G PROTEIN-COUPLED RECEPTOR-RELATED"/>
    <property type="match status" value="1"/>
</dbReference>
<dbReference type="InterPro" id="IPR011050">
    <property type="entry name" value="Pectin_lyase_fold/virulence"/>
</dbReference>
<keyword evidence="3" id="KW-1185">Reference proteome</keyword>
<evidence type="ECO:0000256" key="1">
    <source>
        <dbReference type="SAM" id="SignalP"/>
    </source>
</evidence>
<evidence type="ECO:0000313" key="3">
    <source>
        <dbReference type="Proteomes" id="UP001230188"/>
    </source>
</evidence>
<comment type="caution">
    <text evidence="2">The sequence shown here is derived from an EMBL/GenBank/DDBJ whole genome shotgun (WGS) entry which is preliminary data.</text>
</comment>
<evidence type="ECO:0000313" key="2">
    <source>
        <dbReference type="EMBL" id="KAJ8598528.1"/>
    </source>
</evidence>
<feature type="signal peptide" evidence="1">
    <location>
        <begin position="1"/>
        <end position="18"/>
    </location>
</feature>
<name>A0AAD7XGL6_9STRA</name>
<accession>A0AAD7XGL6</accession>
<dbReference type="InterPro" id="IPR006626">
    <property type="entry name" value="PbH1"/>
</dbReference>
<dbReference type="EMBL" id="JAQMWT010000671">
    <property type="protein sequence ID" value="KAJ8598528.1"/>
    <property type="molecule type" value="Genomic_DNA"/>
</dbReference>
<organism evidence="2 3">
    <name type="scientific">Chrysophaeum taylorii</name>
    <dbReference type="NCBI Taxonomy" id="2483200"/>
    <lineage>
        <taxon>Eukaryota</taxon>
        <taxon>Sar</taxon>
        <taxon>Stramenopiles</taxon>
        <taxon>Ochrophyta</taxon>
        <taxon>Pelagophyceae</taxon>
        <taxon>Pelagomonadales</taxon>
        <taxon>Pelagomonadaceae</taxon>
        <taxon>Chrysophaeum</taxon>
    </lineage>
</organism>
<feature type="chain" id="PRO_5041951224" evidence="1">
    <location>
        <begin position="19"/>
        <end position="1685"/>
    </location>
</feature>
<dbReference type="SUPFAM" id="SSF51126">
    <property type="entry name" value="Pectin lyase-like"/>
    <property type="match status" value="3"/>
</dbReference>
<dbReference type="PANTHER" id="PTHR11319:SF35">
    <property type="entry name" value="OUTER MEMBRANE PROTEIN PMPC-RELATED"/>
    <property type="match status" value="1"/>
</dbReference>
<gene>
    <name evidence="2" type="ORF">CTAYLR_001324</name>
</gene>
<protein>
    <submittedName>
        <fullName evidence="2">Uncharacterized protein</fullName>
    </submittedName>
</protein>
<dbReference type="Proteomes" id="UP001230188">
    <property type="component" value="Unassembled WGS sequence"/>
</dbReference>
<dbReference type="SMART" id="SM00710">
    <property type="entry name" value="PbH1"/>
    <property type="match status" value="8"/>
</dbReference>
<reference evidence="2" key="1">
    <citation type="submission" date="2023-01" db="EMBL/GenBank/DDBJ databases">
        <title>Metagenome sequencing of chrysophaentin producing Chrysophaeum taylorii.</title>
        <authorList>
            <person name="Davison J."/>
            <person name="Bewley C."/>
        </authorList>
    </citation>
    <scope>NUCLEOTIDE SEQUENCE</scope>
    <source>
        <strain evidence="2">NIES-1699</strain>
    </source>
</reference>